<organism evidence="1 2">
    <name type="scientific">Muribaculum caecicola</name>
    <dbReference type="NCBI Taxonomy" id="3038144"/>
    <lineage>
        <taxon>Bacteria</taxon>
        <taxon>Pseudomonadati</taxon>
        <taxon>Bacteroidota</taxon>
        <taxon>Bacteroidia</taxon>
        <taxon>Bacteroidales</taxon>
        <taxon>Muribaculaceae</taxon>
        <taxon>Muribaculum</taxon>
    </lineage>
</organism>
<dbReference type="Proteomes" id="UP000305401">
    <property type="component" value="Unassembled WGS sequence"/>
</dbReference>
<reference evidence="1" key="1">
    <citation type="submission" date="2019-04" db="EMBL/GenBank/DDBJ databases">
        <title>Microbes associate with the intestines of laboratory mice.</title>
        <authorList>
            <person name="Navarre W."/>
            <person name="Wong E."/>
            <person name="Huang K.C."/>
            <person name="Tropini C."/>
            <person name="Ng K."/>
            <person name="Yu B."/>
        </authorList>
    </citation>
    <scope>NUCLEOTIDE SEQUENCE</scope>
    <source>
        <strain evidence="1">NM86_A22</strain>
    </source>
</reference>
<accession>A0AC61S3S0</accession>
<evidence type="ECO:0000313" key="1">
    <source>
        <dbReference type="EMBL" id="THG45679.1"/>
    </source>
</evidence>
<gene>
    <name evidence="1" type="ORF">E5990_08755</name>
</gene>
<dbReference type="EMBL" id="SSTG01000125">
    <property type="protein sequence ID" value="THG45679.1"/>
    <property type="molecule type" value="Genomic_DNA"/>
</dbReference>
<proteinExistence type="predicted"/>
<keyword evidence="2" id="KW-1185">Reference proteome</keyword>
<evidence type="ECO:0000313" key="2">
    <source>
        <dbReference type="Proteomes" id="UP000305401"/>
    </source>
</evidence>
<comment type="caution">
    <text evidence="1">The sequence shown here is derived from an EMBL/GenBank/DDBJ whole genome shotgun (WGS) entry which is preliminary data.</text>
</comment>
<protein>
    <submittedName>
        <fullName evidence="1">Insulinase family protein</fullName>
    </submittedName>
</protein>
<sequence length="411" mass="45749">MIEASVFTLGNGLRVIHHRDEATAMVALNVLYNVGARDEDAAHTGMAHLFEHLMFGGSVHIPDFDKALEHAGGTNNAWTNADYTNFYDIVPAHNVETAFWLESDRMEALAFTPKSLEVQKDVVCEEFKQVCLNQPYGDLMHHLDALAYTVHPYRTPVIGAELSHIQSVTLNDVREFFYSHYAPNNAVLAVTGNISLERTRELADKWFGPICRRNILSRNYQPEPEQTAPRRVTVEGRVPQTMIVKAYHMPGIDHPLYPAADIITDILASGRASRFYQNLVLASDLFTQADASVTGTDEPGLLMTRGLLCPDTDVDSALEMLTTQAESIIANPPGKYELERALNKFESTTIFGNIGFANLASNLAHAEMHNTTIGEQLERYRCLSVDDIVDAARLIIRENNSSTVIYRPTGQ</sequence>
<name>A0AC61S3S0_9BACT</name>